<dbReference type="AlphaFoldDB" id="A0A8J4WRZ9"/>
<dbReference type="InterPro" id="IPR027417">
    <property type="entry name" value="P-loop_NTPase"/>
</dbReference>
<dbReference type="EC" id="2.8.2.-" evidence="6"/>
<dbReference type="Proteomes" id="UP000727407">
    <property type="component" value="Unassembled WGS sequence"/>
</dbReference>
<sequence>MWVETKYTSQGKLNLQRDRKVVGKGCHITLFKILNRLQRLFKMDQLRPKLFDFHGVSMTHFFTDNWDKVQNFKAKPDDIVVATYPKAGTTWVCYILDLLYFRQTCPEREKSVAIYDRVPFLELICPQYPTGIDMADTLPTSPRIIKTHLPVQFLPKSFWQHNCKIVYVARNAKDNVVSYFHFDRMEKGQPEPGDWSSFLQRFKEGKMVFGSWYDHVCGWWEKKRTYSNIHYMFYEDLVKDTGLEIKKLDSFLGLSTSEEDRRKIVACVQFDVMKANPMTNLSDDKTMDSSVSQFLRK</sequence>
<evidence type="ECO:0000256" key="6">
    <source>
        <dbReference type="RuleBase" id="RU361155"/>
    </source>
</evidence>
<name>A0A8J4WRZ9_CLAMG</name>
<keyword evidence="5" id="KW-0128">Catecholamine metabolism</keyword>
<reference evidence="8" key="1">
    <citation type="submission" date="2020-07" db="EMBL/GenBank/DDBJ databases">
        <title>Clarias magur genome sequencing, assembly and annotation.</title>
        <authorList>
            <person name="Kushwaha B."/>
            <person name="Kumar R."/>
            <person name="Das P."/>
            <person name="Joshi C.G."/>
            <person name="Kumar D."/>
            <person name="Nagpure N.S."/>
            <person name="Pandey M."/>
            <person name="Agarwal S."/>
            <person name="Srivastava S."/>
            <person name="Singh M."/>
            <person name="Sahoo L."/>
            <person name="Jayasankar P."/>
            <person name="Meher P.K."/>
            <person name="Koringa P.G."/>
            <person name="Iquebal M.A."/>
            <person name="Das S.P."/>
            <person name="Bit A."/>
            <person name="Patnaik S."/>
            <person name="Patel N."/>
            <person name="Shah T.M."/>
            <person name="Hinsu A."/>
            <person name="Jena J.K."/>
        </authorList>
    </citation>
    <scope>NUCLEOTIDE SEQUENCE</scope>
    <source>
        <strain evidence="8">CIFAMagur01</strain>
        <tissue evidence="8">Testis</tissue>
    </source>
</reference>
<evidence type="ECO:0000256" key="4">
    <source>
        <dbReference type="ARBA" id="ARBA00022679"/>
    </source>
</evidence>
<comment type="subcellular location">
    <subcellularLocation>
        <location evidence="1">Cytoplasm</location>
    </subcellularLocation>
</comment>
<dbReference type="Pfam" id="PF00685">
    <property type="entry name" value="Sulfotransfer_1"/>
    <property type="match status" value="1"/>
</dbReference>
<keyword evidence="9" id="KW-1185">Reference proteome</keyword>
<dbReference type="SUPFAM" id="SSF52540">
    <property type="entry name" value="P-loop containing nucleoside triphosphate hydrolases"/>
    <property type="match status" value="1"/>
</dbReference>
<evidence type="ECO:0000256" key="5">
    <source>
        <dbReference type="ARBA" id="ARBA00022939"/>
    </source>
</evidence>
<dbReference type="PANTHER" id="PTHR11783">
    <property type="entry name" value="SULFOTRANSFERASE SULT"/>
    <property type="match status" value="1"/>
</dbReference>
<comment type="similarity">
    <text evidence="2 6">Belongs to the sulfotransferase 1 family.</text>
</comment>
<evidence type="ECO:0000256" key="3">
    <source>
        <dbReference type="ARBA" id="ARBA00022490"/>
    </source>
</evidence>
<evidence type="ECO:0000256" key="2">
    <source>
        <dbReference type="ARBA" id="ARBA00005771"/>
    </source>
</evidence>
<dbReference type="GO" id="GO:0008146">
    <property type="term" value="F:sulfotransferase activity"/>
    <property type="evidence" value="ECO:0007669"/>
    <property type="project" value="InterPro"/>
</dbReference>
<feature type="non-terminal residue" evidence="8">
    <location>
        <position position="297"/>
    </location>
</feature>
<proteinExistence type="inferred from homology"/>
<protein>
    <recommendedName>
        <fullName evidence="6">Sulfotransferase</fullName>
        <ecNumber evidence="6">2.8.2.-</ecNumber>
    </recommendedName>
</protein>
<organism evidence="8 9">
    <name type="scientific">Clarias magur</name>
    <name type="common">Asian catfish</name>
    <name type="synonym">Macropteronotus magur</name>
    <dbReference type="NCBI Taxonomy" id="1594786"/>
    <lineage>
        <taxon>Eukaryota</taxon>
        <taxon>Metazoa</taxon>
        <taxon>Chordata</taxon>
        <taxon>Craniata</taxon>
        <taxon>Vertebrata</taxon>
        <taxon>Euteleostomi</taxon>
        <taxon>Actinopterygii</taxon>
        <taxon>Neopterygii</taxon>
        <taxon>Teleostei</taxon>
        <taxon>Ostariophysi</taxon>
        <taxon>Siluriformes</taxon>
        <taxon>Clariidae</taxon>
        <taxon>Clarias</taxon>
    </lineage>
</organism>
<evidence type="ECO:0000313" key="9">
    <source>
        <dbReference type="Proteomes" id="UP000727407"/>
    </source>
</evidence>
<keyword evidence="4 6" id="KW-0808">Transferase</keyword>
<keyword evidence="3" id="KW-0963">Cytoplasm</keyword>
<dbReference type="FunFam" id="3.40.50.300:FF:000433">
    <property type="entry name" value="Estrogen sulfotransferase"/>
    <property type="match status" value="1"/>
</dbReference>
<accession>A0A8J4WRZ9</accession>
<dbReference type="OrthoDB" id="205623at2759"/>
<feature type="domain" description="Sulfotransferase" evidence="7">
    <location>
        <begin position="76"/>
        <end position="297"/>
    </location>
</feature>
<dbReference type="GO" id="GO:0005737">
    <property type="term" value="C:cytoplasm"/>
    <property type="evidence" value="ECO:0007669"/>
    <property type="project" value="UniProtKB-SubCell"/>
</dbReference>
<dbReference type="GO" id="GO:0006584">
    <property type="term" value="P:catecholamine metabolic process"/>
    <property type="evidence" value="ECO:0007669"/>
    <property type="project" value="UniProtKB-KW"/>
</dbReference>
<evidence type="ECO:0000256" key="1">
    <source>
        <dbReference type="ARBA" id="ARBA00004496"/>
    </source>
</evidence>
<gene>
    <name evidence="8" type="ORF">DAT39_021789</name>
</gene>
<dbReference type="GO" id="GO:0006805">
    <property type="term" value="P:xenobiotic metabolic process"/>
    <property type="evidence" value="ECO:0007669"/>
    <property type="project" value="UniProtKB-ARBA"/>
</dbReference>
<comment type="caution">
    <text evidence="8">The sequence shown here is derived from an EMBL/GenBank/DDBJ whole genome shotgun (WGS) entry which is preliminary data.</text>
</comment>
<dbReference type="InterPro" id="IPR000863">
    <property type="entry name" value="Sulfotransferase_dom"/>
</dbReference>
<dbReference type="EMBL" id="QNUK01000972">
    <property type="protein sequence ID" value="KAF5888504.1"/>
    <property type="molecule type" value="Genomic_DNA"/>
</dbReference>
<evidence type="ECO:0000313" key="8">
    <source>
        <dbReference type="EMBL" id="KAF5888504.1"/>
    </source>
</evidence>
<evidence type="ECO:0000259" key="7">
    <source>
        <dbReference type="Pfam" id="PF00685"/>
    </source>
</evidence>
<dbReference type="Gene3D" id="3.40.50.300">
    <property type="entry name" value="P-loop containing nucleotide triphosphate hydrolases"/>
    <property type="match status" value="1"/>
</dbReference>